<gene>
    <name evidence="4" type="ORF">D7V93_25225</name>
</gene>
<comment type="caution">
    <text evidence="4">The sequence shown here is derived from an EMBL/GenBank/DDBJ whole genome shotgun (WGS) entry which is preliminary data.</text>
</comment>
<evidence type="ECO:0000313" key="4">
    <source>
        <dbReference type="EMBL" id="RKH54622.1"/>
    </source>
</evidence>
<feature type="domain" description="CN hydrolase" evidence="3">
    <location>
        <begin position="76"/>
        <end position="321"/>
    </location>
</feature>
<dbReference type="PANTHER" id="PTHR43674">
    <property type="entry name" value="NITRILASE C965.09-RELATED"/>
    <property type="match status" value="1"/>
</dbReference>
<accession>A0A3A8PQ59</accession>
<dbReference type="PANTHER" id="PTHR43674:SF16">
    <property type="entry name" value="CARBON-NITROGEN FAMILY, PUTATIVE (AFU_ORTHOLOGUE AFUA_5G02350)-RELATED"/>
    <property type="match status" value="1"/>
</dbReference>
<keyword evidence="1" id="KW-0378">Hydrolase</keyword>
<evidence type="ECO:0000259" key="3">
    <source>
        <dbReference type="PROSITE" id="PS50263"/>
    </source>
</evidence>
<feature type="region of interest" description="Disordered" evidence="2">
    <location>
        <begin position="1"/>
        <end position="46"/>
    </location>
</feature>
<dbReference type="CDD" id="cd07197">
    <property type="entry name" value="nitrilase"/>
    <property type="match status" value="1"/>
</dbReference>
<proteinExistence type="predicted"/>
<dbReference type="Pfam" id="PF00795">
    <property type="entry name" value="CN_hydrolase"/>
    <property type="match status" value="2"/>
</dbReference>
<dbReference type="PROSITE" id="PS50263">
    <property type="entry name" value="CN_HYDROLASE"/>
    <property type="match status" value="1"/>
</dbReference>
<keyword evidence="5" id="KW-1185">Reference proteome</keyword>
<name>A0A3A8PQ59_9BACT</name>
<dbReference type="InterPro" id="IPR036526">
    <property type="entry name" value="C-N_Hydrolase_sf"/>
</dbReference>
<evidence type="ECO:0000256" key="2">
    <source>
        <dbReference type="SAM" id="MobiDB-lite"/>
    </source>
</evidence>
<evidence type="ECO:0000256" key="1">
    <source>
        <dbReference type="ARBA" id="ARBA00022801"/>
    </source>
</evidence>
<dbReference type="AlphaFoldDB" id="A0A3A8PQ59"/>
<dbReference type="Proteomes" id="UP000272888">
    <property type="component" value="Unassembled WGS sequence"/>
</dbReference>
<dbReference type="Gene3D" id="3.60.110.10">
    <property type="entry name" value="Carbon-nitrogen hydrolase"/>
    <property type="match status" value="2"/>
</dbReference>
<dbReference type="GO" id="GO:0016811">
    <property type="term" value="F:hydrolase activity, acting on carbon-nitrogen (but not peptide) bonds, in linear amides"/>
    <property type="evidence" value="ECO:0007669"/>
    <property type="project" value="TreeGrafter"/>
</dbReference>
<dbReference type="EMBL" id="RAWB01000295">
    <property type="protein sequence ID" value="RKH54622.1"/>
    <property type="molecule type" value="Genomic_DNA"/>
</dbReference>
<dbReference type="SUPFAM" id="SSF56317">
    <property type="entry name" value="Carbon-nitrogen hydrolase"/>
    <property type="match status" value="2"/>
</dbReference>
<protein>
    <recommendedName>
        <fullName evidence="3">CN hydrolase domain-containing protein</fullName>
    </recommendedName>
</protein>
<sequence length="626" mass="67986">MLGKPEQQAPSVDFGRSSRPNLRCPILQRSPSRARDSSTRRTLQRTPMKRNRVVAVACLVAAFLGVWPTSASAVAVKVALVHSNPELGNAPANVATLNTLVAEAFANGAKIIVTPELATTGFSITQQQVIDGLGFTAPYPELSQIRDLAIQHQGYVAVAIAEKTLDGKIYNTAVIFGPTGVVQTQQKRGLSGWHDRGVLPFDVITTPYGELATMICSDSYLPDWIRIATLKGADIVLLPSNWWGSGMETIWQTRARENGVWFLAANRWGTEVDTRYGFPYTYYMNDAPSAVIKPNGQITLIHRAEDDAVPQTRILYSTVNVEPSRIGTAFNPAYSVSQRRPEAYGEIANNYYRRDIEYVEAPGLPPTGTTRVATLAFRPVLNAQTNVQKIRQLYATQAPGAEVVVLPGLGVSLAPVNTHTSGWRAAEPWLSLQQFVNEKSISLLVTTIHERVPGSPQLRESLLLVRSGAQAQVKPQIHNSLTALGSGAEPVVLDLPHSRVGILTGRDALFPETGTHLAKSGIDLLLISSSVGVNTVLEGSFAASYLWDVAALRNLWTTRNNEVFHVAASDWTGNGVLIENGGGYISRMEELDASVPAGSLDLDSSFVRLKFLNSYYAFDLASLLGN</sequence>
<reference evidence="5" key="1">
    <citation type="submission" date="2018-09" db="EMBL/GenBank/DDBJ databases">
        <authorList>
            <person name="Livingstone P.G."/>
            <person name="Whitworth D.E."/>
        </authorList>
    </citation>
    <scope>NUCLEOTIDE SEQUENCE [LARGE SCALE GENOMIC DNA]</scope>
    <source>
        <strain evidence="5">CA051B</strain>
    </source>
</reference>
<organism evidence="4 5">
    <name type="scientific">Corallococcus llansteffanensis</name>
    <dbReference type="NCBI Taxonomy" id="2316731"/>
    <lineage>
        <taxon>Bacteria</taxon>
        <taxon>Pseudomonadati</taxon>
        <taxon>Myxococcota</taxon>
        <taxon>Myxococcia</taxon>
        <taxon>Myxococcales</taxon>
        <taxon>Cystobacterineae</taxon>
        <taxon>Myxococcaceae</taxon>
        <taxon>Corallococcus</taxon>
    </lineage>
</organism>
<dbReference type="InterPro" id="IPR003010">
    <property type="entry name" value="C-N_Hydrolase"/>
</dbReference>
<dbReference type="InterPro" id="IPR050345">
    <property type="entry name" value="Aliph_Amidase/BUP"/>
</dbReference>
<evidence type="ECO:0000313" key="5">
    <source>
        <dbReference type="Proteomes" id="UP000272888"/>
    </source>
</evidence>